<keyword evidence="2 5" id="KW-0032">Aminotransferase</keyword>
<dbReference type="FunFam" id="3.40.640.10:FF:000004">
    <property type="entry name" value="Acetylornithine aminotransferase"/>
    <property type="match status" value="1"/>
</dbReference>
<dbReference type="InterPro" id="IPR005814">
    <property type="entry name" value="Aminotrans_3"/>
</dbReference>
<dbReference type="InterPro" id="IPR015421">
    <property type="entry name" value="PyrdxlP-dep_Trfase_major"/>
</dbReference>
<dbReference type="PANTHER" id="PTHR11986:SF79">
    <property type="entry name" value="ACETYLORNITHINE AMINOTRANSFERASE, MITOCHONDRIAL"/>
    <property type="match status" value="1"/>
</dbReference>
<evidence type="ECO:0000313" key="5">
    <source>
        <dbReference type="EMBL" id="VVU95643.1"/>
    </source>
</evidence>
<proteinExistence type="predicted"/>
<evidence type="ECO:0000256" key="1">
    <source>
        <dbReference type="ARBA" id="ARBA00001933"/>
    </source>
</evidence>
<dbReference type="InterPro" id="IPR049704">
    <property type="entry name" value="Aminotrans_3_PPA_site"/>
</dbReference>
<dbReference type="PANTHER" id="PTHR11986">
    <property type="entry name" value="AMINOTRANSFERASE CLASS III"/>
    <property type="match status" value="1"/>
</dbReference>
<dbReference type="CDD" id="cd00610">
    <property type="entry name" value="OAT_like"/>
    <property type="match status" value="1"/>
</dbReference>
<dbReference type="Gene3D" id="3.40.640.10">
    <property type="entry name" value="Type I PLP-dependent aspartate aminotransferase-like (Major domain)"/>
    <property type="match status" value="1"/>
</dbReference>
<sequence length="394" mass="43559">MSFRILNHIPKVVNKISNIIVEKGKGCWVYDINNRKILDMTSGIGALSTGHSHPNIVKTIHKQSQNIIHAQQNCFLSHTPQIELTKKLLTIVPNGLETFFYVNSGSEATDNAIKIARQHTQKQNIIALKGGFHGRTLGAMSVTSSKLSYRQRCGPLLSGIYFAEKKKEDIDYILSNLSGVNETAAIIVEPILGEGGIIPLDKMFLKYLRKTCDENNIVLIIDEVQTGAGRSGTWWACNNLVEPDIMTFAKGIASGFPFAGLGIKNEIINSVQPNLLGGTYGGNALGSSVALATIETIKSENLIENANIQGSYIFQELSKMSKVKEIRQKGLMIGIDLEYNDDARIKKLINNLLDNDILVLLTGNNSIRLLPPLIINKYEIDFFLDRFEKCLLIS</sequence>
<dbReference type="PIRSF" id="PIRSF000521">
    <property type="entry name" value="Transaminase_4ab_Lys_Orn"/>
    <property type="match status" value="1"/>
</dbReference>
<dbReference type="InterPro" id="IPR015424">
    <property type="entry name" value="PyrdxlP-dep_Trfase"/>
</dbReference>
<evidence type="ECO:0000256" key="2">
    <source>
        <dbReference type="ARBA" id="ARBA00022576"/>
    </source>
</evidence>
<dbReference type="GO" id="GO:0042802">
    <property type="term" value="F:identical protein binding"/>
    <property type="evidence" value="ECO:0007669"/>
    <property type="project" value="TreeGrafter"/>
</dbReference>
<dbReference type="GO" id="GO:0008483">
    <property type="term" value="F:transaminase activity"/>
    <property type="evidence" value="ECO:0007669"/>
    <property type="project" value="UniProtKB-KW"/>
</dbReference>
<keyword evidence="3 5" id="KW-0808">Transferase</keyword>
<protein>
    <submittedName>
        <fullName evidence="5">Aminotransferase class-III</fullName>
    </submittedName>
</protein>
<organism evidence="5">
    <name type="scientific">seawater metagenome</name>
    <dbReference type="NCBI Taxonomy" id="1561972"/>
    <lineage>
        <taxon>unclassified sequences</taxon>
        <taxon>metagenomes</taxon>
        <taxon>ecological metagenomes</taxon>
    </lineage>
</organism>
<gene>
    <name evidence="5" type="ORF">CPAV1605_1396</name>
</gene>
<dbReference type="PROSITE" id="PS00600">
    <property type="entry name" value="AA_TRANSFER_CLASS_3"/>
    <property type="match status" value="1"/>
</dbReference>
<reference evidence="5" key="1">
    <citation type="submission" date="2019-09" db="EMBL/GenBank/DDBJ databases">
        <authorList>
            <person name="Needham M D."/>
        </authorList>
    </citation>
    <scope>NUCLEOTIDE SEQUENCE</scope>
</reference>
<dbReference type="InterPro" id="IPR050103">
    <property type="entry name" value="Class-III_PLP-dep_AT"/>
</dbReference>
<evidence type="ECO:0000256" key="3">
    <source>
        <dbReference type="ARBA" id="ARBA00022679"/>
    </source>
</evidence>
<dbReference type="Pfam" id="PF00202">
    <property type="entry name" value="Aminotran_3"/>
    <property type="match status" value="1"/>
</dbReference>
<dbReference type="AlphaFoldDB" id="A0A5E8CJP9"/>
<keyword evidence="4" id="KW-0663">Pyridoxal phosphate</keyword>
<dbReference type="EMBL" id="CABVLZ010000007">
    <property type="protein sequence ID" value="VVU95643.1"/>
    <property type="molecule type" value="Genomic_DNA"/>
</dbReference>
<dbReference type="SUPFAM" id="SSF53383">
    <property type="entry name" value="PLP-dependent transferases"/>
    <property type="match status" value="1"/>
</dbReference>
<dbReference type="GO" id="GO:0030170">
    <property type="term" value="F:pyridoxal phosphate binding"/>
    <property type="evidence" value="ECO:0007669"/>
    <property type="project" value="InterPro"/>
</dbReference>
<accession>A0A5E8CJP9</accession>
<evidence type="ECO:0000256" key="4">
    <source>
        <dbReference type="ARBA" id="ARBA00022898"/>
    </source>
</evidence>
<dbReference type="InterPro" id="IPR015422">
    <property type="entry name" value="PyrdxlP-dep_Trfase_small"/>
</dbReference>
<name>A0A5E8CJP9_9ZZZZ</name>
<dbReference type="Gene3D" id="3.90.1150.10">
    <property type="entry name" value="Aspartate Aminotransferase, domain 1"/>
    <property type="match status" value="1"/>
</dbReference>
<comment type="cofactor">
    <cofactor evidence="1">
        <name>pyridoxal 5'-phosphate</name>
        <dbReference type="ChEBI" id="CHEBI:597326"/>
    </cofactor>
</comment>